<evidence type="ECO:0000313" key="2">
    <source>
        <dbReference type="Proteomes" id="UP000219452"/>
    </source>
</evidence>
<dbReference type="Proteomes" id="UP000219452">
    <property type="component" value="Unassembled WGS sequence"/>
</dbReference>
<keyword evidence="2" id="KW-1185">Reference proteome</keyword>
<dbReference type="AlphaFoldDB" id="A0A286FZF1"/>
<sequence>MKIKEMRLKSGLERPLNQKEVSEDFLAFILKSTGSTT</sequence>
<reference evidence="2" key="1">
    <citation type="submission" date="2017-09" db="EMBL/GenBank/DDBJ databases">
        <authorList>
            <person name="Varghese N."/>
            <person name="Submissions S."/>
        </authorList>
    </citation>
    <scope>NUCLEOTIDE SEQUENCE [LARGE SCALE GENOMIC DNA]</scope>
    <source>
        <strain evidence="2">DSM 29961</strain>
    </source>
</reference>
<organism evidence="1 2">
    <name type="scientific">Spirosoma fluviale</name>
    <dbReference type="NCBI Taxonomy" id="1597977"/>
    <lineage>
        <taxon>Bacteria</taxon>
        <taxon>Pseudomonadati</taxon>
        <taxon>Bacteroidota</taxon>
        <taxon>Cytophagia</taxon>
        <taxon>Cytophagales</taxon>
        <taxon>Cytophagaceae</taxon>
        <taxon>Spirosoma</taxon>
    </lineage>
</organism>
<name>A0A286FZF1_9BACT</name>
<gene>
    <name evidence="1" type="ORF">SAMN06269250_2768</name>
</gene>
<dbReference type="EMBL" id="OCNH01000002">
    <property type="protein sequence ID" value="SOD88640.1"/>
    <property type="molecule type" value="Genomic_DNA"/>
</dbReference>
<accession>A0A286FZF1</accession>
<protein>
    <submittedName>
        <fullName evidence="1">Uncharacterized protein</fullName>
    </submittedName>
</protein>
<evidence type="ECO:0000313" key="1">
    <source>
        <dbReference type="EMBL" id="SOD88640.1"/>
    </source>
</evidence>
<proteinExistence type="predicted"/>